<feature type="region of interest" description="Disordered" evidence="1">
    <location>
        <begin position="1"/>
        <end position="20"/>
    </location>
</feature>
<evidence type="ECO:0000256" key="1">
    <source>
        <dbReference type="SAM" id="MobiDB-lite"/>
    </source>
</evidence>
<dbReference type="EMBL" id="KZ505687">
    <property type="protein sequence ID" value="PKU47140.1"/>
    <property type="molecule type" value="Genomic_DNA"/>
</dbReference>
<gene>
    <name evidence="2" type="ORF">llap_2580</name>
</gene>
<protein>
    <recommendedName>
        <fullName evidence="4">Rna-directed dna polymerase from mobile element jockey-like</fullName>
    </recommendedName>
</protein>
<reference evidence="3" key="2">
    <citation type="submission" date="2017-12" db="EMBL/GenBank/DDBJ databases">
        <title>Genome sequence of the Bar-tailed Godwit (Limosa lapponica baueri).</title>
        <authorList>
            <person name="Lima N.C.B."/>
            <person name="Parody-Merino A.M."/>
            <person name="Battley P.F."/>
            <person name="Fidler A.E."/>
            <person name="Prosdocimi F."/>
        </authorList>
    </citation>
    <scope>NUCLEOTIDE SEQUENCE [LARGE SCALE GENOMIC DNA]</scope>
</reference>
<accession>A0A2I0UM59</accession>
<keyword evidence="3" id="KW-1185">Reference proteome</keyword>
<dbReference type="AlphaFoldDB" id="A0A2I0UM59"/>
<dbReference type="Proteomes" id="UP000233556">
    <property type="component" value="Unassembled WGS sequence"/>
</dbReference>
<proteinExistence type="predicted"/>
<feature type="compositionally biased region" description="Polar residues" evidence="1">
    <location>
        <begin position="1"/>
        <end position="12"/>
    </location>
</feature>
<evidence type="ECO:0008006" key="4">
    <source>
        <dbReference type="Google" id="ProtNLM"/>
    </source>
</evidence>
<organism evidence="2 3">
    <name type="scientific">Limosa lapponica baueri</name>
    <dbReference type="NCBI Taxonomy" id="1758121"/>
    <lineage>
        <taxon>Eukaryota</taxon>
        <taxon>Metazoa</taxon>
        <taxon>Chordata</taxon>
        <taxon>Craniata</taxon>
        <taxon>Vertebrata</taxon>
        <taxon>Euteleostomi</taxon>
        <taxon>Archelosauria</taxon>
        <taxon>Archosauria</taxon>
        <taxon>Dinosauria</taxon>
        <taxon>Saurischia</taxon>
        <taxon>Theropoda</taxon>
        <taxon>Coelurosauria</taxon>
        <taxon>Aves</taxon>
        <taxon>Neognathae</taxon>
        <taxon>Neoaves</taxon>
        <taxon>Charadriiformes</taxon>
        <taxon>Scolopacidae</taxon>
        <taxon>Limosa</taxon>
    </lineage>
</organism>
<evidence type="ECO:0000313" key="3">
    <source>
        <dbReference type="Proteomes" id="UP000233556"/>
    </source>
</evidence>
<evidence type="ECO:0000313" key="2">
    <source>
        <dbReference type="EMBL" id="PKU47140.1"/>
    </source>
</evidence>
<reference evidence="3" key="1">
    <citation type="submission" date="2017-11" db="EMBL/GenBank/DDBJ databases">
        <authorList>
            <person name="Lima N.C."/>
            <person name="Parody-Merino A.M."/>
            <person name="Battley P.F."/>
            <person name="Fidler A.E."/>
            <person name="Prosdocimi F."/>
        </authorList>
    </citation>
    <scope>NUCLEOTIDE SEQUENCE [LARGE SCALE GENOMIC DNA]</scope>
</reference>
<sequence>MRSMVEQISTLQPAEDSTLEQRMMHVDLPHERERTTGVSIVFNLIINGLDGGIECSLSKFADDMKLGGVADIPEGRAAIQ</sequence>
<dbReference type="OrthoDB" id="416454at2759"/>
<name>A0A2I0UM59_LIMLA</name>